<dbReference type="GO" id="GO:0051083">
    <property type="term" value="P:'de novo' cotranslational protein folding"/>
    <property type="evidence" value="ECO:0007669"/>
    <property type="project" value="TreeGrafter"/>
</dbReference>
<comment type="similarity">
    <text evidence="2 11">Belongs to the FKBP-type PPIase family. Tig subfamily.</text>
</comment>
<sequence>MPSTVEQLSPSRVKITIEVPFSELKPSIDKAYREVAKQINIPGFRKGKVPPMVIDQRVGRGTVLQEAINEALPQFYGAAVEEHKLVPLAQPEVEVTNLVDKEKVEFTAEVDVRPEFDLPDFSTISAEVETVEVTDADVEEQLQALRERFATSTVVERAAAEGDVVTISLVARKDGEELADATAEDLQYTIGAGGMLDGLDEAATGLSAGETTTFTTTLVGGAHKGEEVEVELTVSQVSERELPEVDDDFAQLASPYDTIGEVTDQIREELTRRHRLEQAQNARDAVLATAIEDLEIDVPEGIRTSELAARKEQINNQLAQMGVTLEEYLAESEEAEDEDAFWADVEKRSSDALTSQLVLDKYADENEIGVDQNELLQHVMQIAQQSGVDPQQELQHMVEHNHMPEYMAEIRRRKALAAIVEAATITDAAGDPVDLSNLQADGSIADPDAEVPEVADEAAVEEPTAAEADDAATDEADQDDADKA</sequence>
<dbReference type="Gene3D" id="1.10.3120.10">
    <property type="entry name" value="Trigger factor, C-terminal domain"/>
    <property type="match status" value="1"/>
</dbReference>
<dbReference type="InterPro" id="IPR008881">
    <property type="entry name" value="Trigger_fac_ribosome-bd_bac"/>
</dbReference>
<evidence type="ECO:0000256" key="4">
    <source>
        <dbReference type="ARBA" id="ARBA00016902"/>
    </source>
</evidence>
<gene>
    <name evidence="11" type="primary">tig</name>
    <name evidence="17" type="ORF">IAA98_13600</name>
</gene>
<reference evidence="17" key="2">
    <citation type="journal article" date="2021" name="PeerJ">
        <title>Extensive microbial diversity within the chicken gut microbiome revealed by metagenomics and culture.</title>
        <authorList>
            <person name="Gilroy R."/>
            <person name="Ravi A."/>
            <person name="Getino M."/>
            <person name="Pursley I."/>
            <person name="Horton D.L."/>
            <person name="Alikhan N.F."/>
            <person name="Baker D."/>
            <person name="Gharbi K."/>
            <person name="Hall N."/>
            <person name="Watson M."/>
            <person name="Adriaenssens E.M."/>
            <person name="Foster-Nyarko E."/>
            <person name="Jarju S."/>
            <person name="Secka A."/>
            <person name="Antonio M."/>
            <person name="Oren A."/>
            <person name="Chaudhuri R.R."/>
            <person name="La Ragione R."/>
            <person name="Hildebrand F."/>
            <person name="Pallen M.J."/>
        </authorList>
    </citation>
    <scope>NUCLEOTIDE SEQUENCE</scope>
    <source>
        <strain evidence="17">ChiGjej1B1-24693</strain>
    </source>
</reference>
<evidence type="ECO:0000256" key="1">
    <source>
        <dbReference type="ARBA" id="ARBA00000971"/>
    </source>
</evidence>
<keyword evidence="12" id="KW-0175">Coiled coil</keyword>
<dbReference type="Pfam" id="PF00254">
    <property type="entry name" value="FKBP_C"/>
    <property type="match status" value="1"/>
</dbReference>
<dbReference type="SUPFAM" id="SSF102735">
    <property type="entry name" value="Trigger factor ribosome-binding domain"/>
    <property type="match status" value="1"/>
</dbReference>
<dbReference type="InterPro" id="IPR001179">
    <property type="entry name" value="PPIase_FKBP_dom"/>
</dbReference>
<evidence type="ECO:0000259" key="16">
    <source>
        <dbReference type="Pfam" id="PF05698"/>
    </source>
</evidence>
<dbReference type="PANTHER" id="PTHR30560:SF3">
    <property type="entry name" value="TRIGGER FACTOR-LIKE PROTEIN TIG, CHLOROPLASTIC"/>
    <property type="match status" value="1"/>
</dbReference>
<organism evidence="17 18">
    <name type="scientific">Candidatus Avipropionibacterium avicola</name>
    <dbReference type="NCBI Taxonomy" id="2840701"/>
    <lineage>
        <taxon>Bacteria</taxon>
        <taxon>Bacillati</taxon>
        <taxon>Actinomycetota</taxon>
        <taxon>Actinomycetes</taxon>
        <taxon>Propionibacteriales</taxon>
        <taxon>Propionibacteriaceae</taxon>
        <taxon>Propionibacteriaceae incertae sedis</taxon>
        <taxon>Candidatus Avipropionibacterium</taxon>
    </lineage>
</organism>
<dbReference type="InterPro" id="IPR027304">
    <property type="entry name" value="Trigger_fact/SurA_dom_sf"/>
</dbReference>
<reference evidence="17" key="1">
    <citation type="submission" date="2020-10" db="EMBL/GenBank/DDBJ databases">
        <authorList>
            <person name="Gilroy R."/>
        </authorList>
    </citation>
    <scope>NUCLEOTIDE SEQUENCE</scope>
    <source>
        <strain evidence="17">ChiGjej1B1-24693</strain>
    </source>
</reference>
<evidence type="ECO:0000256" key="11">
    <source>
        <dbReference type="HAMAP-Rule" id="MF_00303"/>
    </source>
</evidence>
<dbReference type="SUPFAM" id="SSF109998">
    <property type="entry name" value="Triger factor/SurA peptide-binding domain-like"/>
    <property type="match status" value="1"/>
</dbReference>
<evidence type="ECO:0000256" key="7">
    <source>
        <dbReference type="ARBA" id="ARBA00023186"/>
    </source>
</evidence>
<dbReference type="GO" id="GO:0043022">
    <property type="term" value="F:ribosome binding"/>
    <property type="evidence" value="ECO:0007669"/>
    <property type="project" value="TreeGrafter"/>
</dbReference>
<dbReference type="InterPro" id="IPR005215">
    <property type="entry name" value="Trig_fac"/>
</dbReference>
<dbReference type="Gene3D" id="3.10.50.40">
    <property type="match status" value="1"/>
</dbReference>
<evidence type="ECO:0000313" key="18">
    <source>
        <dbReference type="Proteomes" id="UP000886842"/>
    </source>
</evidence>
<dbReference type="SUPFAM" id="SSF54534">
    <property type="entry name" value="FKBP-like"/>
    <property type="match status" value="1"/>
</dbReference>
<keyword evidence="7 11" id="KW-0143">Chaperone</keyword>
<dbReference type="InterPro" id="IPR008880">
    <property type="entry name" value="Trigger_fac_C"/>
</dbReference>
<comment type="caution">
    <text evidence="17">The sequence shown here is derived from an EMBL/GenBank/DDBJ whole genome shotgun (WGS) entry which is preliminary data.</text>
</comment>
<evidence type="ECO:0000313" key="17">
    <source>
        <dbReference type="EMBL" id="HIT76613.1"/>
    </source>
</evidence>
<evidence type="ECO:0000256" key="10">
    <source>
        <dbReference type="ARBA" id="ARBA00029986"/>
    </source>
</evidence>
<keyword evidence="5 11" id="KW-0132">Cell division</keyword>
<evidence type="ECO:0000259" key="15">
    <source>
        <dbReference type="Pfam" id="PF05697"/>
    </source>
</evidence>
<keyword evidence="6 11" id="KW-0697">Rotamase</keyword>
<dbReference type="InterPro" id="IPR046357">
    <property type="entry name" value="PPIase_dom_sf"/>
</dbReference>
<evidence type="ECO:0000256" key="2">
    <source>
        <dbReference type="ARBA" id="ARBA00005464"/>
    </source>
</evidence>
<comment type="catalytic activity">
    <reaction evidence="1 11">
        <text>[protein]-peptidylproline (omega=180) = [protein]-peptidylproline (omega=0)</text>
        <dbReference type="Rhea" id="RHEA:16237"/>
        <dbReference type="Rhea" id="RHEA-COMP:10747"/>
        <dbReference type="Rhea" id="RHEA-COMP:10748"/>
        <dbReference type="ChEBI" id="CHEBI:83833"/>
        <dbReference type="ChEBI" id="CHEBI:83834"/>
        <dbReference type="EC" id="5.2.1.8"/>
    </reaction>
</comment>
<evidence type="ECO:0000256" key="12">
    <source>
        <dbReference type="SAM" id="Coils"/>
    </source>
</evidence>
<keyword evidence="8 11" id="KW-0413">Isomerase</keyword>
<dbReference type="GO" id="GO:0044183">
    <property type="term" value="F:protein folding chaperone"/>
    <property type="evidence" value="ECO:0007669"/>
    <property type="project" value="TreeGrafter"/>
</dbReference>
<dbReference type="AlphaFoldDB" id="A0A9D1GZE6"/>
<feature type="domain" description="PPIase FKBP-type" evidence="14">
    <location>
        <begin position="157"/>
        <end position="215"/>
    </location>
</feature>
<protein>
    <recommendedName>
        <fullName evidence="4 11">Trigger factor</fullName>
        <shortName evidence="11">TF</shortName>
        <ecNumber evidence="3 11">5.2.1.8</ecNumber>
    </recommendedName>
    <alternativeName>
        <fullName evidence="10 11">PPIase</fullName>
    </alternativeName>
</protein>
<dbReference type="GO" id="GO:0043335">
    <property type="term" value="P:protein unfolding"/>
    <property type="evidence" value="ECO:0007669"/>
    <property type="project" value="TreeGrafter"/>
</dbReference>
<evidence type="ECO:0000256" key="9">
    <source>
        <dbReference type="ARBA" id="ARBA00023306"/>
    </source>
</evidence>
<dbReference type="GO" id="GO:0005737">
    <property type="term" value="C:cytoplasm"/>
    <property type="evidence" value="ECO:0007669"/>
    <property type="project" value="UniProtKB-SubCell"/>
</dbReference>
<dbReference type="GO" id="GO:0051301">
    <property type="term" value="P:cell division"/>
    <property type="evidence" value="ECO:0007669"/>
    <property type="project" value="UniProtKB-KW"/>
</dbReference>
<dbReference type="HAMAP" id="MF_00303">
    <property type="entry name" value="Trigger_factor_Tig"/>
    <property type="match status" value="1"/>
</dbReference>
<dbReference type="Pfam" id="PF05698">
    <property type="entry name" value="Trigger_C"/>
    <property type="match status" value="1"/>
</dbReference>
<comment type="domain">
    <text evidence="11">Consists of 3 domains; the N-terminus binds the ribosome, the middle domain has PPIase activity, while the C-terminus has intrinsic chaperone activity on its own.</text>
</comment>
<dbReference type="PANTHER" id="PTHR30560">
    <property type="entry name" value="TRIGGER FACTOR CHAPERONE AND PEPTIDYL-PROLYL CIS/TRANS ISOMERASE"/>
    <property type="match status" value="1"/>
</dbReference>
<dbReference type="GO" id="GO:0003755">
    <property type="term" value="F:peptidyl-prolyl cis-trans isomerase activity"/>
    <property type="evidence" value="ECO:0007669"/>
    <property type="project" value="UniProtKB-UniRule"/>
</dbReference>
<feature type="coiled-coil region" evidence="12">
    <location>
        <begin position="311"/>
        <end position="338"/>
    </location>
</feature>
<dbReference type="Gene3D" id="3.30.70.1050">
    <property type="entry name" value="Trigger factor ribosome-binding domain"/>
    <property type="match status" value="1"/>
</dbReference>
<evidence type="ECO:0000256" key="5">
    <source>
        <dbReference type="ARBA" id="ARBA00022618"/>
    </source>
</evidence>
<feature type="domain" description="Trigger factor ribosome-binding bacterial" evidence="15">
    <location>
        <begin position="1"/>
        <end position="145"/>
    </location>
</feature>
<dbReference type="Pfam" id="PF05697">
    <property type="entry name" value="Trigger_N"/>
    <property type="match status" value="1"/>
</dbReference>
<accession>A0A9D1GZE6</accession>
<feature type="region of interest" description="Disordered" evidence="13">
    <location>
        <begin position="437"/>
        <end position="484"/>
    </location>
</feature>
<dbReference type="PIRSF" id="PIRSF003095">
    <property type="entry name" value="Trigger_factor"/>
    <property type="match status" value="1"/>
</dbReference>
<evidence type="ECO:0000256" key="8">
    <source>
        <dbReference type="ARBA" id="ARBA00023235"/>
    </source>
</evidence>
<comment type="subcellular location">
    <subcellularLocation>
        <location evidence="11">Cytoplasm</location>
    </subcellularLocation>
    <text evidence="11">About half TF is bound to the ribosome near the polypeptide exit tunnel while the other half is free in the cytoplasm.</text>
</comment>
<evidence type="ECO:0000256" key="6">
    <source>
        <dbReference type="ARBA" id="ARBA00023110"/>
    </source>
</evidence>
<dbReference type="EC" id="5.2.1.8" evidence="3 11"/>
<dbReference type="Proteomes" id="UP000886842">
    <property type="component" value="Unassembled WGS sequence"/>
</dbReference>
<proteinExistence type="inferred from homology"/>
<keyword evidence="9 11" id="KW-0131">Cell cycle</keyword>
<dbReference type="NCBIfam" id="TIGR00115">
    <property type="entry name" value="tig"/>
    <property type="match status" value="1"/>
</dbReference>
<comment type="function">
    <text evidence="11">Involved in protein export. Acts as a chaperone by maintaining the newly synthesized protein in an open conformation. Functions as a peptidyl-prolyl cis-trans isomerase.</text>
</comment>
<dbReference type="EMBL" id="DVLP01000399">
    <property type="protein sequence ID" value="HIT76613.1"/>
    <property type="molecule type" value="Genomic_DNA"/>
</dbReference>
<keyword evidence="11" id="KW-0963">Cytoplasm</keyword>
<feature type="compositionally biased region" description="Acidic residues" evidence="13">
    <location>
        <begin position="467"/>
        <end position="484"/>
    </location>
</feature>
<feature type="domain" description="Trigger factor C-terminal" evidence="16">
    <location>
        <begin position="258"/>
        <end position="421"/>
    </location>
</feature>
<evidence type="ECO:0000256" key="13">
    <source>
        <dbReference type="SAM" id="MobiDB-lite"/>
    </source>
</evidence>
<dbReference type="GO" id="GO:0015031">
    <property type="term" value="P:protein transport"/>
    <property type="evidence" value="ECO:0007669"/>
    <property type="project" value="UniProtKB-UniRule"/>
</dbReference>
<dbReference type="InterPro" id="IPR037041">
    <property type="entry name" value="Trigger_fac_C_sf"/>
</dbReference>
<feature type="compositionally biased region" description="Acidic residues" evidence="13">
    <location>
        <begin position="447"/>
        <end position="460"/>
    </location>
</feature>
<name>A0A9D1GZE6_9ACTN</name>
<evidence type="ECO:0000256" key="3">
    <source>
        <dbReference type="ARBA" id="ARBA00013194"/>
    </source>
</evidence>
<evidence type="ECO:0000259" key="14">
    <source>
        <dbReference type="Pfam" id="PF00254"/>
    </source>
</evidence>
<dbReference type="InterPro" id="IPR036611">
    <property type="entry name" value="Trigger_fac_ribosome-bd_sf"/>
</dbReference>